<gene>
    <name evidence="3" type="ORF">SAMN05192574_103169</name>
</gene>
<dbReference type="PANTHER" id="PTHR46558">
    <property type="entry name" value="TRACRIPTIONAL REGULATORY PROTEIN-RELATED-RELATED"/>
    <property type="match status" value="1"/>
</dbReference>
<dbReference type="Gene3D" id="2.10.109.10">
    <property type="entry name" value="Umud Fragment, subunit A"/>
    <property type="match status" value="1"/>
</dbReference>
<dbReference type="Proteomes" id="UP000198942">
    <property type="component" value="Unassembled WGS sequence"/>
</dbReference>
<dbReference type="STRING" id="551995.SAMN05192574_103169"/>
<dbReference type="InterPro" id="IPR015927">
    <property type="entry name" value="Peptidase_S24_S26A/B/C"/>
</dbReference>
<dbReference type="InterPro" id="IPR036286">
    <property type="entry name" value="LexA/Signal_pep-like_sf"/>
</dbReference>
<reference evidence="4" key="1">
    <citation type="submission" date="2016-10" db="EMBL/GenBank/DDBJ databases">
        <authorList>
            <person name="Varghese N."/>
            <person name="Submissions S."/>
        </authorList>
    </citation>
    <scope>NUCLEOTIDE SEQUENCE [LARGE SCALE GENOMIC DNA]</scope>
    <source>
        <strain evidence="4">Gh-48</strain>
    </source>
</reference>
<dbReference type="GO" id="GO:0003677">
    <property type="term" value="F:DNA binding"/>
    <property type="evidence" value="ECO:0007669"/>
    <property type="project" value="UniProtKB-KW"/>
</dbReference>
<dbReference type="SUPFAM" id="SSF47413">
    <property type="entry name" value="lambda repressor-like DNA-binding domains"/>
    <property type="match status" value="1"/>
</dbReference>
<evidence type="ECO:0000313" key="4">
    <source>
        <dbReference type="Proteomes" id="UP000198942"/>
    </source>
</evidence>
<dbReference type="PANTHER" id="PTHR46558:SF11">
    <property type="entry name" value="HTH-TYPE TRANSCRIPTIONAL REGULATOR XRE"/>
    <property type="match status" value="1"/>
</dbReference>
<accession>A0A1H8GKU0</accession>
<organism evidence="3 4">
    <name type="scientific">Mucilaginibacter gossypiicola</name>
    <dbReference type="NCBI Taxonomy" id="551995"/>
    <lineage>
        <taxon>Bacteria</taxon>
        <taxon>Pseudomonadati</taxon>
        <taxon>Bacteroidota</taxon>
        <taxon>Sphingobacteriia</taxon>
        <taxon>Sphingobacteriales</taxon>
        <taxon>Sphingobacteriaceae</taxon>
        <taxon>Mucilaginibacter</taxon>
    </lineage>
</organism>
<dbReference type="Pfam" id="PF00717">
    <property type="entry name" value="Peptidase_S24"/>
    <property type="match status" value="1"/>
</dbReference>
<evidence type="ECO:0000313" key="3">
    <source>
        <dbReference type="EMBL" id="SEN44097.1"/>
    </source>
</evidence>
<evidence type="ECO:0000256" key="1">
    <source>
        <dbReference type="ARBA" id="ARBA00023125"/>
    </source>
</evidence>
<keyword evidence="1" id="KW-0238">DNA-binding</keyword>
<name>A0A1H8GKU0_9SPHI</name>
<dbReference type="PROSITE" id="PS50943">
    <property type="entry name" value="HTH_CROC1"/>
    <property type="match status" value="1"/>
</dbReference>
<dbReference type="SUPFAM" id="SSF51306">
    <property type="entry name" value="LexA/Signal peptidase"/>
    <property type="match status" value="1"/>
</dbReference>
<keyword evidence="4" id="KW-1185">Reference proteome</keyword>
<dbReference type="InterPro" id="IPR001387">
    <property type="entry name" value="Cro/C1-type_HTH"/>
</dbReference>
<protein>
    <submittedName>
        <fullName evidence="3">Transcriptional regulator, contains XRE-family HTH domain</fullName>
    </submittedName>
</protein>
<dbReference type="CDD" id="cd06529">
    <property type="entry name" value="S24_LexA-like"/>
    <property type="match status" value="1"/>
</dbReference>
<dbReference type="EMBL" id="FOCL01000003">
    <property type="protein sequence ID" value="SEN44097.1"/>
    <property type="molecule type" value="Genomic_DNA"/>
</dbReference>
<dbReference type="InterPro" id="IPR010982">
    <property type="entry name" value="Lambda_DNA-bd_dom_sf"/>
</dbReference>
<dbReference type="Pfam" id="PF01381">
    <property type="entry name" value="HTH_3"/>
    <property type="match status" value="1"/>
</dbReference>
<evidence type="ECO:0000259" key="2">
    <source>
        <dbReference type="PROSITE" id="PS50943"/>
    </source>
</evidence>
<dbReference type="InterPro" id="IPR039418">
    <property type="entry name" value="LexA-like"/>
</dbReference>
<sequence>MSIKLLINLANPNFMSIISQNIKFLRKKKGLTQQQFADELGIKRSLVGAYEEDRADPKYDLLKTLATYFDVTIDDFINETINEKWQPKPKGNPANLRILSISVDKDENENIEMVPVKASAGYLNGYADPEYVAQLPKFYLPMFKQGTYRAFEIKGDSMLPLVSGTIIIGEYVENWGDVKSGETYVVISKNDGVVYKRIGNKFKENKKLKLISDNPVYEPYEISGEDVLELWKAKGYISTQLPSPSPEPTMESLTAMMAQMQRSISNLQQGNN</sequence>
<feature type="domain" description="HTH cro/C1-type" evidence="2">
    <location>
        <begin position="22"/>
        <end position="76"/>
    </location>
</feature>
<dbReference type="Gene3D" id="1.10.260.40">
    <property type="entry name" value="lambda repressor-like DNA-binding domains"/>
    <property type="match status" value="1"/>
</dbReference>
<dbReference type="SMART" id="SM00530">
    <property type="entry name" value="HTH_XRE"/>
    <property type="match status" value="1"/>
</dbReference>
<dbReference type="AlphaFoldDB" id="A0A1H8GKU0"/>
<dbReference type="CDD" id="cd00093">
    <property type="entry name" value="HTH_XRE"/>
    <property type="match status" value="1"/>
</dbReference>
<proteinExistence type="predicted"/>